<evidence type="ECO:0000256" key="5">
    <source>
        <dbReference type="ARBA" id="ARBA00022723"/>
    </source>
</evidence>
<protein>
    <recommendedName>
        <fullName evidence="11">S-adenosylmethionine synthase</fullName>
        <ecNumber evidence="11">2.5.1.6</ecNumber>
    </recommendedName>
</protein>
<comment type="caution">
    <text evidence="16">The sequence shown here is derived from an EMBL/GenBank/DDBJ whole genome shotgun (WGS) entry which is preliminary data.</text>
</comment>
<comment type="cofactor">
    <cofactor evidence="11">
        <name>K(+)</name>
        <dbReference type="ChEBI" id="CHEBI:29103"/>
    </cofactor>
    <text evidence="11">Binds 1 potassium ion per subunit. The potassium ion interacts primarily with the substrate.</text>
</comment>
<dbReference type="FunFam" id="3.30.300.10:FF:000004">
    <property type="entry name" value="S-adenosylmethionine synthase"/>
    <property type="match status" value="1"/>
</dbReference>
<evidence type="ECO:0000256" key="3">
    <source>
        <dbReference type="ARBA" id="ARBA00022563"/>
    </source>
</evidence>
<dbReference type="InterPro" id="IPR022628">
    <property type="entry name" value="S-AdoMet_synt_N"/>
</dbReference>
<evidence type="ECO:0000256" key="7">
    <source>
        <dbReference type="ARBA" id="ARBA00022840"/>
    </source>
</evidence>
<comment type="catalytic activity">
    <reaction evidence="10 11">
        <text>L-methionine + ATP + H2O = S-adenosyl-L-methionine + phosphate + diphosphate</text>
        <dbReference type="Rhea" id="RHEA:21080"/>
        <dbReference type="ChEBI" id="CHEBI:15377"/>
        <dbReference type="ChEBI" id="CHEBI:30616"/>
        <dbReference type="ChEBI" id="CHEBI:33019"/>
        <dbReference type="ChEBI" id="CHEBI:43474"/>
        <dbReference type="ChEBI" id="CHEBI:57844"/>
        <dbReference type="ChEBI" id="CHEBI:59789"/>
        <dbReference type="EC" id="2.5.1.6"/>
    </reaction>
</comment>
<gene>
    <name evidence="16" type="primary">SAM2_1</name>
    <name evidence="16" type="ORF">TWF679_011306</name>
</gene>
<evidence type="ECO:0000259" key="13">
    <source>
        <dbReference type="Pfam" id="PF00438"/>
    </source>
</evidence>
<keyword evidence="3 11" id="KW-0554">One-carbon metabolism</keyword>
<reference evidence="16" key="1">
    <citation type="submission" date="2019-06" db="EMBL/GenBank/DDBJ databases">
        <authorList>
            <person name="Palmer J.M."/>
        </authorList>
    </citation>
    <scope>NUCLEOTIDE SEQUENCE</scope>
    <source>
        <strain evidence="16">TWF679</strain>
    </source>
</reference>
<dbReference type="EC" id="2.5.1.6" evidence="11"/>
<dbReference type="OrthoDB" id="5852090at2759"/>
<evidence type="ECO:0000256" key="11">
    <source>
        <dbReference type="RuleBase" id="RU000541"/>
    </source>
</evidence>
<dbReference type="InterPro" id="IPR002133">
    <property type="entry name" value="S-AdoMet_synthetase"/>
</dbReference>
<dbReference type="PANTHER" id="PTHR11964">
    <property type="entry name" value="S-ADENOSYLMETHIONINE SYNTHETASE"/>
    <property type="match status" value="1"/>
</dbReference>
<dbReference type="InterPro" id="IPR022636">
    <property type="entry name" value="S-AdoMet_synthetase_sfam"/>
</dbReference>
<dbReference type="GO" id="GO:0006555">
    <property type="term" value="P:methionine metabolic process"/>
    <property type="evidence" value="ECO:0007669"/>
    <property type="project" value="UniProtKB-ARBA"/>
</dbReference>
<dbReference type="GO" id="GO:0004478">
    <property type="term" value="F:methionine adenosyltransferase activity"/>
    <property type="evidence" value="ECO:0007669"/>
    <property type="project" value="UniProtKB-EC"/>
</dbReference>
<dbReference type="InterPro" id="IPR022630">
    <property type="entry name" value="S-AdoMet_synt_C"/>
</dbReference>
<dbReference type="GO" id="GO:0046872">
    <property type="term" value="F:metal ion binding"/>
    <property type="evidence" value="ECO:0007669"/>
    <property type="project" value="UniProtKB-KW"/>
</dbReference>
<keyword evidence="4 11" id="KW-0808">Transferase</keyword>
<dbReference type="AlphaFoldDB" id="A0A8H8UYA6"/>
<organism evidence="16 17">
    <name type="scientific">Orbilia oligospora</name>
    <name type="common">Nematode-trapping fungus</name>
    <name type="synonym">Arthrobotrys oligospora</name>
    <dbReference type="NCBI Taxonomy" id="2813651"/>
    <lineage>
        <taxon>Eukaryota</taxon>
        <taxon>Fungi</taxon>
        <taxon>Dikarya</taxon>
        <taxon>Ascomycota</taxon>
        <taxon>Pezizomycotina</taxon>
        <taxon>Orbiliomycetes</taxon>
        <taxon>Orbiliales</taxon>
        <taxon>Orbiliaceae</taxon>
        <taxon>Orbilia</taxon>
    </lineage>
</organism>
<dbReference type="PIRSF" id="PIRSF000497">
    <property type="entry name" value="MAT"/>
    <property type="match status" value="1"/>
</dbReference>
<keyword evidence="7 11" id="KW-0067">ATP-binding</keyword>
<dbReference type="HAMAP" id="MF_00086">
    <property type="entry name" value="S_AdoMet_synth1"/>
    <property type="match status" value="1"/>
</dbReference>
<evidence type="ECO:0000256" key="4">
    <source>
        <dbReference type="ARBA" id="ARBA00022679"/>
    </source>
</evidence>
<evidence type="ECO:0000259" key="14">
    <source>
        <dbReference type="Pfam" id="PF02772"/>
    </source>
</evidence>
<keyword evidence="9 11" id="KW-0630">Potassium</keyword>
<comment type="pathway">
    <text evidence="1 11">Amino-acid biosynthesis; S-adenosyl-L-methionine biosynthesis; S-adenosyl-L-methionine from L-methionine: step 1/1.</text>
</comment>
<feature type="domain" description="S-adenosylmethionine synthetase N-terminal" evidence="13">
    <location>
        <begin position="14"/>
        <end position="110"/>
    </location>
</feature>
<sequence length="391" mass="43137">MTQAQVNGTSRKPFLFTSESVGEGHPDKICDQISDAILDACLAEDPTSKVACETATKTGMVMVFGEITTGARLDYQKIIRDAIKDIGYDSSDKGFDYKTCNVLVAIEQQSKDIAQGLHYEKALEDLGAGDQGIMFGYATDETEELLPLSLLLSHKLNAAMSTARRDGSLPWLRPDTKTQVTVEYENDHGAFIPRRVDTVVVSAQHSEDIDTPELRKEILEKIVKKTIPSKFLDDRTIYHIQPSGRFVIGGPQGDAGLTGRKIIVDTYGGHGAHGGGAFSGKDYSKVDRSAAYLARWIAKSLVKAGLARRALVQLSYAIGVSEPLSIFVDTYGTSDKTSEELVEIIKKNFDMRPGVIVKELDLDKPKYYQTAKNGHFTNQEFTWEKPKVLEF</sequence>
<name>A0A8H8UYA6_ORBOL</name>
<evidence type="ECO:0000256" key="10">
    <source>
        <dbReference type="ARBA" id="ARBA00048344"/>
    </source>
</evidence>
<accession>A0A8H8UYA6</accession>
<evidence type="ECO:0000259" key="15">
    <source>
        <dbReference type="Pfam" id="PF02773"/>
    </source>
</evidence>
<dbReference type="GO" id="GO:0005524">
    <property type="term" value="F:ATP binding"/>
    <property type="evidence" value="ECO:0007669"/>
    <property type="project" value="UniProtKB-KW"/>
</dbReference>
<comment type="similarity">
    <text evidence="2 12">Belongs to the AdoMet synthase family.</text>
</comment>
<dbReference type="GO" id="GO:0006730">
    <property type="term" value="P:one-carbon metabolic process"/>
    <property type="evidence" value="ECO:0007669"/>
    <property type="project" value="UniProtKB-KW"/>
</dbReference>
<dbReference type="EMBL" id="WIWT01000096">
    <property type="protein sequence ID" value="KAF3201562.1"/>
    <property type="molecule type" value="Genomic_DNA"/>
</dbReference>
<dbReference type="PROSITE" id="PS00377">
    <property type="entry name" value="ADOMET_SYNTHASE_2"/>
    <property type="match status" value="1"/>
</dbReference>
<dbReference type="Pfam" id="PF02773">
    <property type="entry name" value="S-AdoMet_synt_C"/>
    <property type="match status" value="1"/>
</dbReference>
<comment type="cofactor">
    <cofactor evidence="11">
        <name>Mg(2+)</name>
        <dbReference type="ChEBI" id="CHEBI:18420"/>
    </cofactor>
    <text evidence="11">Binds 2 magnesium ions per subunit. The magnesium ions interact primarily with the substrate.</text>
</comment>
<evidence type="ECO:0000256" key="8">
    <source>
        <dbReference type="ARBA" id="ARBA00022842"/>
    </source>
</evidence>
<dbReference type="PROSITE" id="PS00376">
    <property type="entry name" value="ADOMET_SYNTHASE_1"/>
    <property type="match status" value="1"/>
</dbReference>
<dbReference type="Gene3D" id="3.30.300.10">
    <property type="match status" value="3"/>
</dbReference>
<dbReference type="CDD" id="cd18079">
    <property type="entry name" value="S-AdoMet_synt"/>
    <property type="match status" value="1"/>
</dbReference>
<keyword evidence="5 11" id="KW-0479">Metal-binding</keyword>
<dbReference type="FunFam" id="3.30.300.10:FF:000001">
    <property type="entry name" value="S-adenosylmethionine synthase"/>
    <property type="match status" value="1"/>
</dbReference>
<evidence type="ECO:0000313" key="17">
    <source>
        <dbReference type="Proteomes" id="UP000614610"/>
    </source>
</evidence>
<keyword evidence="6 11" id="KW-0547">Nucleotide-binding</keyword>
<keyword evidence="8 11" id="KW-0460">Magnesium</keyword>
<feature type="domain" description="S-adenosylmethionine synthetase C-terminal" evidence="15">
    <location>
        <begin position="248"/>
        <end position="385"/>
    </location>
</feature>
<evidence type="ECO:0000256" key="12">
    <source>
        <dbReference type="RuleBase" id="RU004462"/>
    </source>
</evidence>
<dbReference type="Proteomes" id="UP000614610">
    <property type="component" value="Unassembled WGS sequence"/>
</dbReference>
<dbReference type="Pfam" id="PF02772">
    <property type="entry name" value="S-AdoMet_synt_M"/>
    <property type="match status" value="1"/>
</dbReference>
<proteinExistence type="inferred from homology"/>
<dbReference type="Pfam" id="PF00438">
    <property type="entry name" value="S-AdoMet_synt_N"/>
    <property type="match status" value="1"/>
</dbReference>
<dbReference type="FunFam" id="3.30.300.10:FF:000003">
    <property type="entry name" value="S-adenosylmethionine synthase"/>
    <property type="match status" value="1"/>
</dbReference>
<dbReference type="NCBIfam" id="TIGR01034">
    <property type="entry name" value="metK"/>
    <property type="match status" value="1"/>
</dbReference>
<evidence type="ECO:0000256" key="1">
    <source>
        <dbReference type="ARBA" id="ARBA00005224"/>
    </source>
</evidence>
<dbReference type="SUPFAM" id="SSF55973">
    <property type="entry name" value="S-adenosylmethionine synthetase"/>
    <property type="match status" value="3"/>
</dbReference>
<dbReference type="GO" id="GO:0006556">
    <property type="term" value="P:S-adenosylmethionine biosynthetic process"/>
    <property type="evidence" value="ECO:0007669"/>
    <property type="project" value="UniProtKB-UniPathway"/>
</dbReference>
<dbReference type="InterPro" id="IPR022631">
    <property type="entry name" value="ADOMET_SYNTHASE_CS"/>
</dbReference>
<dbReference type="InterPro" id="IPR022629">
    <property type="entry name" value="S-AdoMet_synt_central"/>
</dbReference>
<comment type="function">
    <text evidence="11">Catalyzes the formation of S-adenosylmethionine from methionine and ATP.</text>
</comment>
<evidence type="ECO:0000256" key="9">
    <source>
        <dbReference type="ARBA" id="ARBA00022958"/>
    </source>
</evidence>
<evidence type="ECO:0000256" key="2">
    <source>
        <dbReference type="ARBA" id="ARBA00009685"/>
    </source>
</evidence>
<dbReference type="UniPathway" id="UPA00315">
    <property type="reaction ID" value="UER00080"/>
</dbReference>
<evidence type="ECO:0000313" key="16">
    <source>
        <dbReference type="EMBL" id="KAF3201562.1"/>
    </source>
</evidence>
<evidence type="ECO:0000256" key="6">
    <source>
        <dbReference type="ARBA" id="ARBA00022741"/>
    </source>
</evidence>
<feature type="domain" description="S-adenosylmethionine synthetase central" evidence="14">
    <location>
        <begin position="126"/>
        <end position="246"/>
    </location>
</feature>